<name>A0ABQ4NGH1_9BACL</name>
<organism evidence="1 2">
    <name type="scientific">Paenibacillus cisolokensis</name>
    <dbReference type="NCBI Taxonomy" id="1658519"/>
    <lineage>
        <taxon>Bacteria</taxon>
        <taxon>Bacillati</taxon>
        <taxon>Bacillota</taxon>
        <taxon>Bacilli</taxon>
        <taxon>Bacillales</taxon>
        <taxon>Paenibacillaceae</taxon>
        <taxon>Paenibacillus</taxon>
    </lineage>
</organism>
<comment type="caution">
    <text evidence="1">The sequence shown here is derived from an EMBL/GenBank/DDBJ whole genome shotgun (WGS) entry which is preliminary data.</text>
</comment>
<dbReference type="RefSeq" id="WP_213531928.1">
    <property type="nucleotide sequence ID" value="NZ_BOVJ01000277.1"/>
</dbReference>
<keyword evidence="2" id="KW-1185">Reference proteome</keyword>
<proteinExistence type="predicted"/>
<evidence type="ECO:0000313" key="2">
    <source>
        <dbReference type="Proteomes" id="UP000680304"/>
    </source>
</evidence>
<gene>
    <name evidence="1" type="ORF">PACILC2_57430</name>
</gene>
<accession>A0ABQ4NGH1</accession>
<sequence length="151" mass="17846">MEIKETTNTKPKLAPLSYVYNKINEYLTFNNLPSWSSRIKHVQRLFDGVTTFGQIMHPIHRSQKTEYDNIIIADWFIDYLTYYVRDFILSKGNGYQDFSGILYVITNYLLSSKEAKTATISDNAEKEYRRRMTFPESMLKDEDIDDDFLLI</sequence>
<evidence type="ECO:0000313" key="1">
    <source>
        <dbReference type="EMBL" id="GIQ67175.1"/>
    </source>
</evidence>
<dbReference type="Proteomes" id="UP000680304">
    <property type="component" value="Unassembled WGS sequence"/>
</dbReference>
<protein>
    <submittedName>
        <fullName evidence="1">Uncharacterized protein</fullName>
    </submittedName>
</protein>
<dbReference type="EMBL" id="BOVJ01000277">
    <property type="protein sequence ID" value="GIQ67175.1"/>
    <property type="molecule type" value="Genomic_DNA"/>
</dbReference>
<reference evidence="1 2" key="1">
    <citation type="submission" date="2021-04" db="EMBL/GenBank/DDBJ databases">
        <title>Draft genome sequence of Paenibacillus cisolokensis, LC2-13A.</title>
        <authorList>
            <person name="Uke A."/>
            <person name="Chhe C."/>
            <person name="Baramee S."/>
            <person name="Kosugi A."/>
        </authorList>
    </citation>
    <scope>NUCLEOTIDE SEQUENCE [LARGE SCALE GENOMIC DNA]</scope>
    <source>
        <strain evidence="1 2">LC2-13A</strain>
    </source>
</reference>